<sequence length="77" mass="8885">MLYFTCCCRFPPAVRDYSKPADFSSGKGVLEQKVSRPAVRISVFPQRRQLGRFTLAHLPFRQPSRQPSRLRQMSVLS</sequence>
<proteinExistence type="predicted"/>
<reference evidence="1 2" key="1">
    <citation type="submission" date="2019-05" db="EMBL/GenBank/DDBJ databases">
        <title>Another draft genome of Portunus trituberculatus and its Hox gene families provides insights of decapod evolution.</title>
        <authorList>
            <person name="Jeong J.-H."/>
            <person name="Song I."/>
            <person name="Kim S."/>
            <person name="Choi T."/>
            <person name="Kim D."/>
            <person name="Ryu S."/>
            <person name="Kim W."/>
        </authorList>
    </citation>
    <scope>NUCLEOTIDE SEQUENCE [LARGE SCALE GENOMIC DNA]</scope>
    <source>
        <tissue evidence="1">Muscle</tissue>
    </source>
</reference>
<dbReference type="AlphaFoldDB" id="A0A5B7JV71"/>
<gene>
    <name evidence="1" type="ORF">E2C01_092335</name>
</gene>
<dbReference type="Proteomes" id="UP000324222">
    <property type="component" value="Unassembled WGS sequence"/>
</dbReference>
<keyword evidence="2" id="KW-1185">Reference proteome</keyword>
<comment type="caution">
    <text evidence="1">The sequence shown here is derived from an EMBL/GenBank/DDBJ whole genome shotgun (WGS) entry which is preliminary data.</text>
</comment>
<organism evidence="1 2">
    <name type="scientific">Portunus trituberculatus</name>
    <name type="common">Swimming crab</name>
    <name type="synonym">Neptunus trituberculatus</name>
    <dbReference type="NCBI Taxonomy" id="210409"/>
    <lineage>
        <taxon>Eukaryota</taxon>
        <taxon>Metazoa</taxon>
        <taxon>Ecdysozoa</taxon>
        <taxon>Arthropoda</taxon>
        <taxon>Crustacea</taxon>
        <taxon>Multicrustacea</taxon>
        <taxon>Malacostraca</taxon>
        <taxon>Eumalacostraca</taxon>
        <taxon>Eucarida</taxon>
        <taxon>Decapoda</taxon>
        <taxon>Pleocyemata</taxon>
        <taxon>Brachyura</taxon>
        <taxon>Eubrachyura</taxon>
        <taxon>Portunoidea</taxon>
        <taxon>Portunidae</taxon>
        <taxon>Portuninae</taxon>
        <taxon>Portunus</taxon>
    </lineage>
</organism>
<accession>A0A5B7JV71</accession>
<evidence type="ECO:0000313" key="1">
    <source>
        <dbReference type="EMBL" id="MPC97047.1"/>
    </source>
</evidence>
<name>A0A5B7JV71_PORTR</name>
<dbReference type="EMBL" id="VSRR010108383">
    <property type="protein sequence ID" value="MPC97047.1"/>
    <property type="molecule type" value="Genomic_DNA"/>
</dbReference>
<protein>
    <submittedName>
        <fullName evidence="1">Uncharacterized protein</fullName>
    </submittedName>
</protein>
<evidence type="ECO:0000313" key="2">
    <source>
        <dbReference type="Proteomes" id="UP000324222"/>
    </source>
</evidence>